<keyword evidence="1" id="KW-0812">Transmembrane</keyword>
<dbReference type="Proteomes" id="UP000035681">
    <property type="component" value="Unplaced"/>
</dbReference>
<dbReference type="WBParaSite" id="TCONS_00006543.p1">
    <property type="protein sequence ID" value="TCONS_00006543.p1"/>
    <property type="gene ID" value="XLOC_004681"/>
</dbReference>
<name>A0AAF5D3Y2_STRER</name>
<sequence>MECSLCLFITWLVISFLLCIGFSLLIYFSFLDIKNWIPNPKEIPKSNIPLFYDIEIQIDTSNYEPLKTFSGIATITFKCNNECSNYFYINIGKNVYQENCLFTKIMNDNKKNEILKIVGSRYHPVTEIKTMVLNEKFEPFINYTFSFSFYGTFDNVPYLKLFSYTGQFSPKTYGAYFGVPEGISSGLRYFIPSLDENIFISPFRWVIIRRSEMKSFSNSVLLSSEVFDEFYHLDKYKDTIPIKTFENIIIIYQCNYKIETNLYSNVNITSCFRSSAPEKILSIDRINQFMCEESSKIGKMDAVIIPGVQTIYRPGIGILNEAPTVYINGQPFSRIRDKITQPIFEGVYYSNGRYGDIKYTDKPRKVNWNNKNSHYYFTDSPFRILSSNFEIRLNGGSYDCKKEEIIKKCGLVPLYSYISPYYNALLYTTNINNINNGWNSNTKFTLIGYVAKEQRCGARLEVNRIVVRTGKQVYTRLISNNNIIQQYGPNFMFQQSPYMEKTKGFFYAWEPIGNTMNFQEMKNEKQFGDNNLVDGLPSPKSKQCLRYQWFP</sequence>
<dbReference type="SUPFAM" id="SSF63737">
    <property type="entry name" value="Leukotriene A4 hydrolase N-terminal domain"/>
    <property type="match status" value="1"/>
</dbReference>
<reference evidence="3" key="1">
    <citation type="submission" date="2024-02" db="UniProtKB">
        <authorList>
            <consortium name="WormBaseParasite"/>
        </authorList>
    </citation>
    <scope>IDENTIFICATION</scope>
</reference>
<dbReference type="InterPro" id="IPR042097">
    <property type="entry name" value="Aminopeptidase_N-like_N_sf"/>
</dbReference>
<proteinExistence type="predicted"/>
<evidence type="ECO:0000256" key="1">
    <source>
        <dbReference type="SAM" id="Phobius"/>
    </source>
</evidence>
<evidence type="ECO:0000313" key="3">
    <source>
        <dbReference type="WBParaSite" id="TCONS_00006543.p1"/>
    </source>
</evidence>
<evidence type="ECO:0000313" key="2">
    <source>
        <dbReference type="Proteomes" id="UP000035681"/>
    </source>
</evidence>
<keyword evidence="1" id="KW-0472">Membrane</keyword>
<keyword evidence="1" id="KW-1133">Transmembrane helix</keyword>
<dbReference type="Gene3D" id="2.60.40.1730">
    <property type="entry name" value="tricorn interacting facor f3 domain"/>
    <property type="match status" value="1"/>
</dbReference>
<organism evidence="2 3">
    <name type="scientific">Strongyloides stercoralis</name>
    <name type="common">Threadworm</name>
    <dbReference type="NCBI Taxonomy" id="6248"/>
    <lineage>
        <taxon>Eukaryota</taxon>
        <taxon>Metazoa</taxon>
        <taxon>Ecdysozoa</taxon>
        <taxon>Nematoda</taxon>
        <taxon>Chromadorea</taxon>
        <taxon>Rhabditida</taxon>
        <taxon>Tylenchina</taxon>
        <taxon>Panagrolaimomorpha</taxon>
        <taxon>Strongyloidoidea</taxon>
        <taxon>Strongyloididae</taxon>
        <taxon>Strongyloides</taxon>
    </lineage>
</organism>
<feature type="transmembrane region" description="Helical" evidence="1">
    <location>
        <begin position="7"/>
        <end position="30"/>
    </location>
</feature>
<dbReference type="AlphaFoldDB" id="A0AAF5D3Y2"/>
<keyword evidence="2" id="KW-1185">Reference proteome</keyword>
<accession>A0AAF5D3Y2</accession>
<protein>
    <submittedName>
        <fullName evidence="3">Aminopeptidase N-like N-terminal domain-containing protein</fullName>
    </submittedName>
</protein>